<gene>
    <name evidence="1" type="ORF">VN21_08795</name>
</gene>
<dbReference type="RefSeq" id="WP_046822920.1">
    <property type="nucleotide sequence ID" value="NZ_LBBT01000185.1"/>
</dbReference>
<dbReference type="EMBL" id="LBBT01000185">
    <property type="protein sequence ID" value="KKY01439.1"/>
    <property type="molecule type" value="Genomic_DNA"/>
</dbReference>
<dbReference type="OrthoDB" id="2858798at2"/>
<comment type="caution">
    <text evidence="1">The sequence shown here is derived from an EMBL/GenBank/DDBJ whole genome shotgun (WGS) entry which is preliminary data.</text>
</comment>
<dbReference type="Proteomes" id="UP000034407">
    <property type="component" value="Unassembled WGS sequence"/>
</dbReference>
<evidence type="ECO:0000313" key="2">
    <source>
        <dbReference type="Proteomes" id="UP000034407"/>
    </source>
</evidence>
<dbReference type="Pfam" id="PF19640">
    <property type="entry name" value="DUF6143"/>
    <property type="match status" value="1"/>
</dbReference>
<dbReference type="PATRIC" id="fig|1629550.3.peg.1200"/>
<keyword evidence="2" id="KW-1185">Reference proteome</keyword>
<protein>
    <submittedName>
        <fullName evidence="1">Uncharacterized protein</fullName>
    </submittedName>
</protein>
<sequence>MTCSNNSFKREISIPYALYQSELGRYFIGQTPTLNPTGVNTTAIAALVNPTTSARNLFVDVITIKNPSGAAVDAAFYVNSTLPAGMSTSNLVNVTNLTINPQPIPYGQIQYLVDAAVPTGVPIFSRIVGPVSTEIVDGGQIIIPPGQSLVVYLTGLTTTSDVVVAFGWWEEYPYTCKYYYHEHTC</sequence>
<dbReference type="InterPro" id="IPR046141">
    <property type="entry name" value="DUF6143"/>
</dbReference>
<evidence type="ECO:0000313" key="1">
    <source>
        <dbReference type="EMBL" id="KKY01439.1"/>
    </source>
</evidence>
<reference evidence="1 2" key="1">
    <citation type="submission" date="2015-04" db="EMBL/GenBank/DDBJ databases">
        <title>Microcin producing Clostridium sp. JC272T.</title>
        <authorList>
            <person name="Jyothsna T."/>
            <person name="Sasikala C."/>
            <person name="Ramana C."/>
        </authorList>
    </citation>
    <scope>NUCLEOTIDE SEQUENCE [LARGE SCALE GENOMIC DNA]</scope>
    <source>
        <strain evidence="1 2">JC272</strain>
    </source>
</reference>
<proteinExistence type="predicted"/>
<accession>A0A0M3DJ41</accession>
<dbReference type="AlphaFoldDB" id="A0A0M3DJ41"/>
<name>A0A0M3DJ41_9FIRM</name>
<organism evidence="1 2">
    <name type="scientific">Paraclostridium benzoelyticum</name>
    <dbReference type="NCBI Taxonomy" id="1629550"/>
    <lineage>
        <taxon>Bacteria</taxon>
        <taxon>Bacillati</taxon>
        <taxon>Bacillota</taxon>
        <taxon>Clostridia</taxon>
        <taxon>Peptostreptococcales</taxon>
        <taxon>Peptostreptococcaceae</taxon>
        <taxon>Paraclostridium</taxon>
    </lineage>
</organism>